<reference evidence="1" key="1">
    <citation type="submission" date="2012-09" db="EMBL/GenBank/DDBJ databases">
        <authorList>
            <person name="Martin A.A."/>
        </authorList>
    </citation>
    <scope>NUCLEOTIDE SEQUENCE</scope>
</reference>
<proteinExistence type="predicted"/>
<name>A0A0K0D523_ANGCA</name>
<evidence type="ECO:0000313" key="1">
    <source>
        <dbReference type="Proteomes" id="UP000035642"/>
    </source>
</evidence>
<reference evidence="2" key="2">
    <citation type="submission" date="2017-02" db="UniProtKB">
        <authorList>
            <consortium name="WormBaseParasite"/>
        </authorList>
    </citation>
    <scope>IDENTIFICATION</scope>
</reference>
<sequence length="152" mass="17720">MIISYSGLLGNHKEVTQQLANLDENDVVVRKLKNQLNRFGGLDEDMEKVHDRIRDKVKKQIPKDLNKLSARTDNIMQQLHSRLDKDEEERIFAIKELQEVFQKLQSLGHLAENETKIRRDIDECKIAIKKLAESVTTVKNVLEKKITEQSRM</sequence>
<accession>A0A0K0D523</accession>
<protein>
    <submittedName>
        <fullName evidence="2">Uncharacterized protein</fullName>
    </submittedName>
</protein>
<dbReference type="PANTHER" id="PTHR35153:SF1">
    <property type="entry name" value="COILED-COIL DOMAIN-CONTAINING PROTEIN 154"/>
    <property type="match status" value="1"/>
</dbReference>
<dbReference type="STRING" id="6313.A0A0K0D523"/>
<organism evidence="1 2">
    <name type="scientific">Angiostrongylus cantonensis</name>
    <name type="common">Rat lungworm</name>
    <dbReference type="NCBI Taxonomy" id="6313"/>
    <lineage>
        <taxon>Eukaryota</taxon>
        <taxon>Metazoa</taxon>
        <taxon>Ecdysozoa</taxon>
        <taxon>Nematoda</taxon>
        <taxon>Chromadorea</taxon>
        <taxon>Rhabditida</taxon>
        <taxon>Rhabditina</taxon>
        <taxon>Rhabditomorpha</taxon>
        <taxon>Strongyloidea</taxon>
        <taxon>Metastrongylidae</taxon>
        <taxon>Angiostrongylus</taxon>
    </lineage>
</organism>
<dbReference type="AlphaFoldDB" id="A0A0K0D523"/>
<evidence type="ECO:0000313" key="2">
    <source>
        <dbReference type="WBParaSite" id="ACAC_0000516801-mRNA-1"/>
    </source>
</evidence>
<keyword evidence="1" id="KW-1185">Reference proteome</keyword>
<dbReference type="Proteomes" id="UP000035642">
    <property type="component" value="Unassembled WGS sequence"/>
</dbReference>
<dbReference type="InterPro" id="IPR029512">
    <property type="entry name" value="CCDC154"/>
</dbReference>
<dbReference type="WBParaSite" id="ACAC_0000516801-mRNA-1">
    <property type="protein sequence ID" value="ACAC_0000516801-mRNA-1"/>
    <property type="gene ID" value="ACAC_0000516801"/>
</dbReference>
<dbReference type="PANTHER" id="PTHR35153">
    <property type="entry name" value="COILED-COIL DOMAIN-CONTAINING PROTEIN 154"/>
    <property type="match status" value="1"/>
</dbReference>